<evidence type="ECO:0000313" key="2">
    <source>
        <dbReference type="Proteomes" id="UP000095255"/>
    </source>
</evidence>
<evidence type="ECO:0000313" key="1">
    <source>
        <dbReference type="EMBL" id="OEH86274.1"/>
    </source>
</evidence>
<gene>
    <name evidence="1" type="ORF">BHU72_11960</name>
</gene>
<dbReference type="Gene3D" id="3.30.420.280">
    <property type="match status" value="1"/>
</dbReference>
<dbReference type="Pfam" id="PF03237">
    <property type="entry name" value="Terminase_6N"/>
    <property type="match status" value="1"/>
</dbReference>
<comment type="caution">
    <text evidence="1">The sequence shown here is derived from an EMBL/GenBank/DDBJ whole genome shotgun (WGS) entry which is preliminary data.</text>
</comment>
<protein>
    <submittedName>
        <fullName evidence="1">Terminase</fullName>
    </submittedName>
</protein>
<dbReference type="STRING" id="1390249.BHU72_11960"/>
<dbReference type="RefSeq" id="WP_069701503.1">
    <property type="nucleotide sequence ID" value="NZ_MJAT01000006.1"/>
</dbReference>
<keyword evidence="2" id="KW-1185">Reference proteome</keyword>
<dbReference type="Proteomes" id="UP000095255">
    <property type="component" value="Unassembled WGS sequence"/>
</dbReference>
<dbReference type="AlphaFoldDB" id="A0A1E5L8C4"/>
<dbReference type="NCBIfam" id="TIGR01547">
    <property type="entry name" value="phage_term_2"/>
    <property type="match status" value="1"/>
</dbReference>
<proteinExistence type="predicted"/>
<dbReference type="InterPro" id="IPR027417">
    <property type="entry name" value="P-loop_NTPase"/>
</dbReference>
<dbReference type="EMBL" id="MJAT01000006">
    <property type="protein sequence ID" value="OEH86274.1"/>
    <property type="molecule type" value="Genomic_DNA"/>
</dbReference>
<dbReference type="OrthoDB" id="4498710at2"/>
<name>A0A1E5L8C4_9FIRM</name>
<sequence length="427" mass="50043">MIKKIKQAIFKFLPFSKKQKKILNWWMPASPVNDKEGIIADGAIRSGKTLSMSLSYVMWAMESFEQQNFGMCGKTIGSFRRNVLFWLKLMLKSRGYKVKDHRADNLVIISRKGKTNYFYIFGGKDERSQDLIQGITLAGVFFDEVALMPESFVSQATGRCSVDGSKYWFNCNPEGPYHWFKVNWIDKAREKKLIYLHFTMDDNLSLTERIKDRYRRMYSGVFFKRYILGLWVMAQGIIYDMFDEERHKVPTEEREYTQYYVSIDYGTYNAASFGLWGLSKNTWYKVKEYYYDGRKTGSQKTDEEYYEDLVEFINELPVKAIIIDPSAASFIATIRKKGKYTVTKAKNDVIEGIRNMATALSNDMIKFNDCCTNSFREFFSYVWDEKAAERGEDKPVKANDHSKDEERYFVNTILFNKPKLKAVKSLY</sequence>
<reference evidence="1 2" key="1">
    <citation type="submission" date="2016-09" db="EMBL/GenBank/DDBJ databases">
        <title>Desulfuribacillus arsenicus sp. nov., an obligately anaerobic, dissimilatory arsenic- and antimonate-reducing bacterium isolated from anoxic sediments.</title>
        <authorList>
            <person name="Abin C.A."/>
            <person name="Hollibaugh J.T."/>
        </authorList>
    </citation>
    <scope>NUCLEOTIDE SEQUENCE [LARGE SCALE GENOMIC DNA]</scope>
    <source>
        <strain evidence="1 2">MLFW-2</strain>
    </source>
</reference>
<accession>A0A1E5L8C4</accession>
<dbReference type="InterPro" id="IPR006437">
    <property type="entry name" value="Phage_terminase_lsu"/>
</dbReference>
<organism evidence="1 2">
    <name type="scientific">Desulfuribacillus stibiiarsenatis</name>
    <dbReference type="NCBI Taxonomy" id="1390249"/>
    <lineage>
        <taxon>Bacteria</taxon>
        <taxon>Bacillati</taxon>
        <taxon>Bacillota</taxon>
        <taxon>Desulfuribacillia</taxon>
        <taxon>Desulfuribacillales</taxon>
        <taxon>Desulfuribacillaceae</taxon>
        <taxon>Desulfuribacillus</taxon>
    </lineage>
</organism>
<dbReference type="Gene3D" id="3.40.50.300">
    <property type="entry name" value="P-loop containing nucleotide triphosphate hydrolases"/>
    <property type="match status" value="1"/>
</dbReference>